<sequence>MQKKFLLRLREEMYEDLASLSGQKSLNQYINEILDNHILNSKGRVSKMDKVIIGNKTVNELREAVTVTQQDWYMKILDKYNIYFFSPNRIVSPMMSILFYGDSSCEPARSISRFGKVSHIYRNVTGEELETIPEMKELLYDAEFAEEIITWNNYQIAVLSEVVRLENPLPLTKEYVNHPRIIVNRETTLAKFFAAKKIDDLFL</sequence>
<reference evidence="1 2" key="1">
    <citation type="journal article" date="2012" name="J. Bacteriol.">
        <title>Draft Genome Sequence of Bacillus isronensis Strain B3W22, Isolated from the Upper Atmosphere.</title>
        <authorList>
            <person name="Shivaji S."/>
            <person name="Ara S."/>
            <person name="Singh S.K."/>
            <person name="Bandi S."/>
            <person name="Singh A."/>
            <person name="Pinnaka A.K."/>
        </authorList>
    </citation>
    <scope>NUCLEOTIDE SEQUENCE [LARGE SCALE GENOMIC DNA]</scope>
    <source>
        <strain evidence="1 2">B3W22</strain>
    </source>
</reference>
<dbReference type="RefSeq" id="WP_008404400.1">
    <property type="nucleotide sequence ID" value="NZ_AMCK01000003.1"/>
</dbReference>
<accession>K1LPD3</accession>
<keyword evidence="2" id="KW-1185">Reference proteome</keyword>
<proteinExistence type="predicted"/>
<dbReference type="Proteomes" id="UP000004738">
    <property type="component" value="Unassembled WGS sequence"/>
</dbReference>
<dbReference type="EMBL" id="AMCK01000003">
    <property type="protein sequence ID" value="EKB46049.1"/>
    <property type="molecule type" value="Genomic_DNA"/>
</dbReference>
<gene>
    <name evidence="1" type="ORF">B857_00943</name>
</gene>
<dbReference type="AlphaFoldDB" id="K1LPD3"/>
<organism evidence="1 2">
    <name type="scientific">Solibacillus isronensis B3W22</name>
    <dbReference type="NCBI Taxonomy" id="1224748"/>
    <lineage>
        <taxon>Bacteria</taxon>
        <taxon>Bacillati</taxon>
        <taxon>Bacillota</taxon>
        <taxon>Bacilli</taxon>
        <taxon>Bacillales</taxon>
        <taxon>Caryophanaceae</taxon>
        <taxon>Solibacillus</taxon>
    </lineage>
</organism>
<protein>
    <submittedName>
        <fullName evidence="1">Uncharacterized protein</fullName>
    </submittedName>
</protein>
<comment type="caution">
    <text evidence="1">The sequence shown here is derived from an EMBL/GenBank/DDBJ whole genome shotgun (WGS) entry which is preliminary data.</text>
</comment>
<evidence type="ECO:0000313" key="2">
    <source>
        <dbReference type="Proteomes" id="UP000004738"/>
    </source>
</evidence>
<dbReference type="PATRIC" id="fig|1224748.3.peg.939"/>
<evidence type="ECO:0000313" key="1">
    <source>
        <dbReference type="EMBL" id="EKB46049.1"/>
    </source>
</evidence>
<name>K1LPD3_9BACL</name>